<dbReference type="RefSeq" id="XP_045363989.1">
    <property type="nucleotide sequence ID" value="XM_045508033.1"/>
</dbReference>
<feature type="region of interest" description="Disordered" evidence="1">
    <location>
        <begin position="151"/>
        <end position="190"/>
    </location>
</feature>
<protein>
    <submittedName>
        <fullName evidence="2">Uncharacterized protein LOC123613334</fullName>
    </submittedName>
</protein>
<feature type="compositionally biased region" description="Basic and acidic residues" evidence="1">
    <location>
        <begin position="211"/>
        <end position="226"/>
    </location>
</feature>
<evidence type="ECO:0000256" key="1">
    <source>
        <dbReference type="SAM" id="MobiDB-lite"/>
    </source>
</evidence>
<organism evidence="2">
    <name type="scientific">Camelus bactrianus</name>
    <name type="common">Bactrian camel</name>
    <dbReference type="NCBI Taxonomy" id="9837"/>
    <lineage>
        <taxon>Eukaryota</taxon>
        <taxon>Metazoa</taxon>
        <taxon>Chordata</taxon>
        <taxon>Craniata</taxon>
        <taxon>Vertebrata</taxon>
        <taxon>Euteleostomi</taxon>
        <taxon>Mammalia</taxon>
        <taxon>Eutheria</taxon>
        <taxon>Laurasiatheria</taxon>
        <taxon>Artiodactyla</taxon>
        <taxon>Tylopoda</taxon>
        <taxon>Camelidae</taxon>
        <taxon>Camelus</taxon>
    </lineage>
</organism>
<sequence length="226" mass="24227">MSARSLGQRRPRGERLEVTAWAADAFIPRAVPGPCAFSTLGGTGPTAPAALPRELAALRSCSPDPPLPPPSSQPFLSRTRLLPEGPGEEERERSKEKGRLGEHCKAKHQKLSTLDSLLLLHGQSPSQPSYRKTVSNSKAVVPENGLCQPCPNEWTTSGRPGREAGRRHRGLSWGAANGQSLNTPSSGLPLSRPVSLRVLLRPAGGNFVSESEQHGAAEREPEFNIT</sequence>
<feature type="compositionally biased region" description="Basic and acidic residues" evidence="1">
    <location>
        <begin position="88"/>
        <end position="104"/>
    </location>
</feature>
<accession>A0A9W3H911</accession>
<feature type="region of interest" description="Disordered" evidence="1">
    <location>
        <begin position="59"/>
        <end position="107"/>
    </location>
</feature>
<gene>
    <name evidence="2" type="primary">LOC123613334</name>
</gene>
<feature type="region of interest" description="Disordered" evidence="1">
    <location>
        <begin position="206"/>
        <end position="226"/>
    </location>
</feature>
<name>A0A9W3H911_CAMBA</name>
<feature type="compositionally biased region" description="Pro residues" evidence="1">
    <location>
        <begin position="63"/>
        <end position="72"/>
    </location>
</feature>
<feature type="compositionally biased region" description="Low complexity" evidence="1">
    <location>
        <begin position="73"/>
        <end position="85"/>
    </location>
</feature>
<feature type="compositionally biased region" description="Polar residues" evidence="1">
    <location>
        <begin position="177"/>
        <end position="186"/>
    </location>
</feature>
<proteinExistence type="predicted"/>
<dbReference type="AlphaFoldDB" id="A0A9W3H911"/>
<evidence type="ECO:0000313" key="2">
    <source>
        <dbReference type="RefSeq" id="XP_045363989.1"/>
    </source>
</evidence>
<reference evidence="2" key="1">
    <citation type="submission" date="2025-08" db="UniProtKB">
        <authorList>
            <consortium name="RefSeq"/>
        </authorList>
    </citation>
    <scope>IDENTIFICATION</scope>
    <source>
        <tissue evidence="2">Blood</tissue>
    </source>
</reference>